<dbReference type="Proteomes" id="UP001500840">
    <property type="component" value="Unassembled WGS sequence"/>
</dbReference>
<keyword evidence="4" id="KW-1185">Reference proteome</keyword>
<evidence type="ECO:0000313" key="3">
    <source>
        <dbReference type="EMBL" id="GAA4472382.1"/>
    </source>
</evidence>
<feature type="transmembrane region" description="Helical" evidence="2">
    <location>
        <begin position="22"/>
        <end position="44"/>
    </location>
</feature>
<comment type="caution">
    <text evidence="3">The sequence shown here is derived from an EMBL/GenBank/DDBJ whole genome shotgun (WGS) entry which is preliminary data.</text>
</comment>
<evidence type="ECO:0000256" key="2">
    <source>
        <dbReference type="SAM" id="Phobius"/>
    </source>
</evidence>
<keyword evidence="2" id="KW-0812">Transmembrane</keyword>
<dbReference type="EMBL" id="BAABGA010000120">
    <property type="protein sequence ID" value="GAA4472382.1"/>
    <property type="molecule type" value="Genomic_DNA"/>
</dbReference>
<proteinExistence type="predicted"/>
<feature type="transmembrane region" description="Helical" evidence="2">
    <location>
        <begin position="246"/>
        <end position="265"/>
    </location>
</feature>
<evidence type="ECO:0000313" key="4">
    <source>
        <dbReference type="Proteomes" id="UP001500840"/>
    </source>
</evidence>
<feature type="transmembrane region" description="Helical" evidence="2">
    <location>
        <begin position="271"/>
        <end position="291"/>
    </location>
</feature>
<gene>
    <name evidence="3" type="ORF">GCM10023156_68700</name>
</gene>
<keyword evidence="2" id="KW-0472">Membrane</keyword>
<protein>
    <recommendedName>
        <fullName evidence="5">Transmembrane protein</fullName>
    </recommendedName>
</protein>
<feature type="transmembrane region" description="Helical" evidence="2">
    <location>
        <begin position="303"/>
        <end position="324"/>
    </location>
</feature>
<feature type="transmembrane region" description="Helical" evidence="2">
    <location>
        <begin position="336"/>
        <end position="355"/>
    </location>
</feature>
<evidence type="ECO:0008006" key="5">
    <source>
        <dbReference type="Google" id="ProtNLM"/>
    </source>
</evidence>
<sequence>MRKSSRRKSDPNNAAAPRRHDAFYLLVGFTLLCLGTLLGLSSGLPKCHRAFAMKSFPRELDLSQLQSEGLAENAFVQLTNVDFDRPAPTSPLEHLTTSVAKVINPAELGRNPELIQTKIAAMKQDVTDTLQQAPIGSLLEESFRGIPLFSKAEGPQGTTPLVSLSRHSMDVTNAKQQIESSNAIRGYLCRDDSETTIALLKTVVAPPATDLGAAEWFTAIKQAGQTDDHSQGTYRIEPLQTPPSKLTSTLLLITSLLMFAAGLVVCGTCSLSIWTWLFLPLPSLISLLGIPLRRGRGGNKTRFTYNFVGVILLMLGGYEIYLLGGFGQSESHSLHHMFGFGVLATGVAAVLGAIVNARAPKPEHIPVVTMPKPTEASPSAILRYNPEPSENEDESATADSDAGNRRTKVYQDPLLFAAMDDSVGSLTMETMDLLCDLGFSSPAYARIQDTPTSPSIGLLLGCNHTVLAEVSDNNVNPSIRLTSVLHDGLPIITVSESVTKSDQPKMATTGVYQSASHQPLKTMLAKHLQQAIRMSEKRSSNIVTFDCDEKDEVFLFSRRAFADVRSQYEELNLEVGPATYERFAFPAQPIPELAVVR</sequence>
<reference evidence="4" key="1">
    <citation type="journal article" date="2019" name="Int. J. Syst. Evol. Microbiol.">
        <title>The Global Catalogue of Microorganisms (GCM) 10K type strain sequencing project: providing services to taxonomists for standard genome sequencing and annotation.</title>
        <authorList>
            <consortium name="The Broad Institute Genomics Platform"/>
            <consortium name="The Broad Institute Genome Sequencing Center for Infectious Disease"/>
            <person name="Wu L."/>
            <person name="Ma J."/>
        </authorList>
    </citation>
    <scope>NUCLEOTIDE SEQUENCE [LARGE SCALE GENOMIC DNA]</scope>
    <source>
        <strain evidence="4">JCM 17759</strain>
    </source>
</reference>
<organism evidence="3 4">
    <name type="scientific">Novipirellula rosea</name>
    <dbReference type="NCBI Taxonomy" id="1031540"/>
    <lineage>
        <taxon>Bacteria</taxon>
        <taxon>Pseudomonadati</taxon>
        <taxon>Planctomycetota</taxon>
        <taxon>Planctomycetia</taxon>
        <taxon>Pirellulales</taxon>
        <taxon>Pirellulaceae</taxon>
        <taxon>Novipirellula</taxon>
    </lineage>
</organism>
<keyword evidence="2" id="KW-1133">Transmembrane helix</keyword>
<name>A0ABP8NVN2_9BACT</name>
<accession>A0ABP8NVN2</accession>
<evidence type="ECO:0000256" key="1">
    <source>
        <dbReference type="SAM" id="MobiDB-lite"/>
    </source>
</evidence>
<feature type="region of interest" description="Disordered" evidence="1">
    <location>
        <begin position="366"/>
        <end position="404"/>
    </location>
</feature>